<reference evidence="2 3" key="1">
    <citation type="journal article" date="2014" name="Nat. Genet.">
        <title>Genome and transcriptome of the porcine whipworm Trichuris suis.</title>
        <authorList>
            <person name="Jex A.R."/>
            <person name="Nejsum P."/>
            <person name="Schwarz E.M."/>
            <person name="Hu L."/>
            <person name="Young N.D."/>
            <person name="Hall R.S."/>
            <person name="Korhonen P.K."/>
            <person name="Liao S."/>
            <person name="Thamsborg S."/>
            <person name="Xia J."/>
            <person name="Xu P."/>
            <person name="Wang S."/>
            <person name="Scheerlinck J.P."/>
            <person name="Hofmann A."/>
            <person name="Sternberg P.W."/>
            <person name="Wang J."/>
            <person name="Gasser R.B."/>
        </authorList>
    </citation>
    <scope>NUCLEOTIDE SEQUENCE [LARGE SCALE GENOMIC DNA]</scope>
    <source>
        <strain evidence="2">DCEP-RM93F</strain>
        <strain evidence="1">DCEP-RM93M</strain>
    </source>
</reference>
<accession>A0A085MY33</accession>
<evidence type="ECO:0000313" key="3">
    <source>
        <dbReference type="Proteomes" id="UP000030764"/>
    </source>
</evidence>
<protein>
    <submittedName>
        <fullName evidence="2">Uncharacterized protein</fullName>
    </submittedName>
</protein>
<keyword evidence="3" id="KW-1185">Reference proteome</keyword>
<evidence type="ECO:0000313" key="1">
    <source>
        <dbReference type="EMBL" id="KFD48462.1"/>
    </source>
</evidence>
<dbReference type="AlphaFoldDB" id="A0A085MY33"/>
<name>A0A085MY33_9BILA</name>
<dbReference type="EMBL" id="KL367602">
    <property type="protein sequence ID" value="KFD62129.1"/>
    <property type="molecule type" value="Genomic_DNA"/>
</dbReference>
<proteinExistence type="predicted"/>
<evidence type="ECO:0000313" key="2">
    <source>
        <dbReference type="EMBL" id="KFD62129.1"/>
    </source>
</evidence>
<sequence>MDSHLRKTSRSKLSVGDRIDNGDLGVSILCGLPEDWDIVVSSICSRQESEPCCATLKKRLTADASSRWTRLTLQACTFAQVTDRRH</sequence>
<dbReference type="EMBL" id="KL363293">
    <property type="protein sequence ID" value="KFD48462.1"/>
    <property type="molecule type" value="Genomic_DNA"/>
</dbReference>
<organism evidence="2">
    <name type="scientific">Trichuris suis</name>
    <name type="common">pig whipworm</name>
    <dbReference type="NCBI Taxonomy" id="68888"/>
    <lineage>
        <taxon>Eukaryota</taxon>
        <taxon>Metazoa</taxon>
        <taxon>Ecdysozoa</taxon>
        <taxon>Nematoda</taxon>
        <taxon>Enoplea</taxon>
        <taxon>Dorylaimia</taxon>
        <taxon>Trichinellida</taxon>
        <taxon>Trichuridae</taxon>
        <taxon>Trichuris</taxon>
    </lineage>
</organism>
<dbReference type="Proteomes" id="UP000030758">
    <property type="component" value="Unassembled WGS sequence"/>
</dbReference>
<gene>
    <name evidence="1" type="ORF">M513_10680</name>
    <name evidence="2" type="ORF">M514_10680</name>
</gene>
<dbReference type="Proteomes" id="UP000030764">
    <property type="component" value="Unassembled WGS sequence"/>
</dbReference>